<comment type="caution">
    <text evidence="1">The sequence shown here is derived from an EMBL/GenBank/DDBJ whole genome shotgun (WGS) entry which is preliminary data.</text>
</comment>
<dbReference type="RefSeq" id="WP_160989824.1">
    <property type="nucleotide sequence ID" value="NZ_WWCO01000005.1"/>
</dbReference>
<gene>
    <name evidence="1" type="ORF">GTP38_08785</name>
</gene>
<proteinExistence type="predicted"/>
<accession>A0ABW9V4E2</accession>
<name>A0ABW9V4E2_9BURK</name>
<dbReference type="Proteomes" id="UP000449678">
    <property type="component" value="Unassembled WGS sequence"/>
</dbReference>
<dbReference type="NCBIfam" id="TIGR02450">
    <property type="entry name" value="TIGR02450 family Trp-rich protein"/>
    <property type="match status" value="1"/>
</dbReference>
<dbReference type="InterPro" id="IPR012663">
    <property type="entry name" value="CHP02450_Tryp"/>
</dbReference>
<dbReference type="Pfam" id="PF09493">
    <property type="entry name" value="DUF2389"/>
    <property type="match status" value="1"/>
</dbReference>
<protein>
    <submittedName>
        <fullName evidence="1">TIGR02450 family Trp-rich protein</fullName>
    </submittedName>
</protein>
<organism evidence="1 2">
    <name type="scientific">Duganella lactea</name>
    <dbReference type="NCBI Taxonomy" id="2692173"/>
    <lineage>
        <taxon>Bacteria</taxon>
        <taxon>Pseudomonadati</taxon>
        <taxon>Pseudomonadota</taxon>
        <taxon>Betaproteobacteria</taxon>
        <taxon>Burkholderiales</taxon>
        <taxon>Oxalobacteraceae</taxon>
        <taxon>Telluria group</taxon>
        <taxon>Duganella</taxon>
    </lineage>
</organism>
<dbReference type="EMBL" id="WWCO01000005">
    <property type="protein sequence ID" value="MYM34430.1"/>
    <property type="molecule type" value="Genomic_DNA"/>
</dbReference>
<keyword evidence="2" id="KW-1185">Reference proteome</keyword>
<evidence type="ECO:0000313" key="1">
    <source>
        <dbReference type="EMBL" id="MYM34430.1"/>
    </source>
</evidence>
<reference evidence="1 2" key="1">
    <citation type="submission" date="2019-12" db="EMBL/GenBank/DDBJ databases">
        <title>Novel species isolated from a subtropical stream in China.</title>
        <authorList>
            <person name="Lu H."/>
        </authorList>
    </citation>
    <scope>NUCLEOTIDE SEQUENCE [LARGE SCALE GENOMIC DNA]</scope>
    <source>
        <strain evidence="1 2">FT94W</strain>
    </source>
</reference>
<evidence type="ECO:0000313" key="2">
    <source>
        <dbReference type="Proteomes" id="UP000449678"/>
    </source>
</evidence>
<sequence length="85" mass="9963">MPTQKSDLPIRNSLRLNPAKLLRSKWTAVSPVNREKHFIVTALIEPEIPDAAPQLISLEAVLTRRRFDLHWHELNDSSRWLQGWR</sequence>